<gene>
    <name evidence="1" type="ORF">POM88_012849</name>
</gene>
<proteinExistence type="predicted"/>
<evidence type="ECO:0000313" key="2">
    <source>
        <dbReference type="Proteomes" id="UP001237642"/>
    </source>
</evidence>
<dbReference type="Proteomes" id="UP001237642">
    <property type="component" value="Unassembled WGS sequence"/>
</dbReference>
<dbReference type="AlphaFoldDB" id="A0AAD8IZF1"/>
<organism evidence="1 2">
    <name type="scientific">Heracleum sosnowskyi</name>
    <dbReference type="NCBI Taxonomy" id="360622"/>
    <lineage>
        <taxon>Eukaryota</taxon>
        <taxon>Viridiplantae</taxon>
        <taxon>Streptophyta</taxon>
        <taxon>Embryophyta</taxon>
        <taxon>Tracheophyta</taxon>
        <taxon>Spermatophyta</taxon>
        <taxon>Magnoliopsida</taxon>
        <taxon>eudicotyledons</taxon>
        <taxon>Gunneridae</taxon>
        <taxon>Pentapetalae</taxon>
        <taxon>asterids</taxon>
        <taxon>campanulids</taxon>
        <taxon>Apiales</taxon>
        <taxon>Apiaceae</taxon>
        <taxon>Apioideae</taxon>
        <taxon>apioid superclade</taxon>
        <taxon>Tordylieae</taxon>
        <taxon>Tordyliinae</taxon>
        <taxon>Heracleum</taxon>
    </lineage>
</organism>
<comment type="caution">
    <text evidence="1">The sequence shown here is derived from an EMBL/GenBank/DDBJ whole genome shotgun (WGS) entry which is preliminary data.</text>
</comment>
<dbReference type="EMBL" id="JAUIZM010000003">
    <property type="protein sequence ID" value="KAK1393793.1"/>
    <property type="molecule type" value="Genomic_DNA"/>
</dbReference>
<sequence length="132" mass="14747">MQECGSGVSGLGKVTLVSPRRLIKLHAYLRSPFLQHYGSSSKETSEVTKTVSLKSICPLDAKIGVLPDMDVMSEFYNWLDKGLLLTKNRKKFYTKEDNTIIPALKLGSELISEKTWFHTIEYGSSNFSNSAP</sequence>
<evidence type="ECO:0000313" key="1">
    <source>
        <dbReference type="EMBL" id="KAK1393793.1"/>
    </source>
</evidence>
<protein>
    <submittedName>
        <fullName evidence="1">Uncharacterized protein</fullName>
    </submittedName>
</protein>
<keyword evidence="2" id="KW-1185">Reference proteome</keyword>
<reference evidence="1" key="1">
    <citation type="submission" date="2023-02" db="EMBL/GenBank/DDBJ databases">
        <title>Genome of toxic invasive species Heracleum sosnowskyi carries increased number of genes despite the absence of recent whole-genome duplications.</title>
        <authorList>
            <person name="Schelkunov M."/>
            <person name="Shtratnikova V."/>
            <person name="Makarenko M."/>
            <person name="Klepikova A."/>
            <person name="Omelchenko D."/>
            <person name="Novikova G."/>
            <person name="Obukhova E."/>
            <person name="Bogdanov V."/>
            <person name="Penin A."/>
            <person name="Logacheva M."/>
        </authorList>
    </citation>
    <scope>NUCLEOTIDE SEQUENCE</scope>
    <source>
        <strain evidence="1">Hsosn_3</strain>
        <tissue evidence="1">Leaf</tissue>
    </source>
</reference>
<name>A0AAD8IZF1_9APIA</name>
<accession>A0AAD8IZF1</accession>
<reference evidence="1" key="2">
    <citation type="submission" date="2023-05" db="EMBL/GenBank/DDBJ databases">
        <authorList>
            <person name="Schelkunov M.I."/>
        </authorList>
    </citation>
    <scope>NUCLEOTIDE SEQUENCE</scope>
    <source>
        <strain evidence="1">Hsosn_3</strain>
        <tissue evidence="1">Leaf</tissue>
    </source>
</reference>